<organism evidence="6 7">
    <name type="scientific">Geodia barretti</name>
    <name type="common">Barrett's horny sponge</name>
    <dbReference type="NCBI Taxonomy" id="519541"/>
    <lineage>
        <taxon>Eukaryota</taxon>
        <taxon>Metazoa</taxon>
        <taxon>Porifera</taxon>
        <taxon>Demospongiae</taxon>
        <taxon>Heteroscleromorpha</taxon>
        <taxon>Tetractinellida</taxon>
        <taxon>Astrophorina</taxon>
        <taxon>Geodiidae</taxon>
        <taxon>Geodia</taxon>
    </lineage>
</organism>
<comment type="caution">
    <text evidence="6">The sequence shown here is derived from an EMBL/GenBank/DDBJ whole genome shotgun (WGS) entry which is preliminary data.</text>
</comment>
<protein>
    <submittedName>
        <fullName evidence="6">Serine protease Do-like HtrA</fullName>
    </submittedName>
</protein>
<dbReference type="Pfam" id="PF13365">
    <property type="entry name" value="Trypsin_2"/>
    <property type="match status" value="1"/>
</dbReference>
<keyword evidence="5" id="KW-0812">Transmembrane</keyword>
<keyword evidence="5" id="KW-0472">Membrane</keyword>
<evidence type="ECO:0000313" key="6">
    <source>
        <dbReference type="EMBL" id="CAI8012368.1"/>
    </source>
</evidence>
<comment type="similarity">
    <text evidence="1">Belongs to the peptidase S1C family.</text>
</comment>
<evidence type="ECO:0000256" key="3">
    <source>
        <dbReference type="ARBA" id="ARBA00022801"/>
    </source>
</evidence>
<dbReference type="GO" id="GO:0004252">
    <property type="term" value="F:serine-type endopeptidase activity"/>
    <property type="evidence" value="ECO:0007669"/>
    <property type="project" value="InterPro"/>
</dbReference>
<evidence type="ECO:0000313" key="7">
    <source>
        <dbReference type="Proteomes" id="UP001174909"/>
    </source>
</evidence>
<feature type="transmembrane region" description="Helical" evidence="5">
    <location>
        <begin position="657"/>
        <end position="678"/>
    </location>
</feature>
<keyword evidence="5" id="KW-1133">Transmembrane helix</keyword>
<reference evidence="6" key="1">
    <citation type="submission" date="2023-03" db="EMBL/GenBank/DDBJ databases">
        <authorList>
            <person name="Steffen K."/>
            <person name="Cardenas P."/>
        </authorList>
    </citation>
    <scope>NUCLEOTIDE SEQUENCE</scope>
</reference>
<dbReference type="EMBL" id="CASHTH010001178">
    <property type="protein sequence ID" value="CAI8012368.1"/>
    <property type="molecule type" value="Genomic_DNA"/>
</dbReference>
<sequence length="760" mass="79974">MPAPTFTPTPNIDATVSASIKATLEATSTQAPTPPPTLVATLAPTPTTIPTPMPTPMPPPPTFTPSPAPTPTAEPLPAATPTLAPAPTQVPMATPATTRNLSSVVSEVRPSVVQVIAGAGSGSGVIVEVDERGAGLVLTNYHVVQQGDDIDVIVNDSSSYPARFLGYDTEKDLAALEICCSAQFHAVPLAGEQLTPGEAVFAMGYPLGSGQALITSGVVSRVMFDNATQRWLVQTDAAINPGNSGGPLITLDAEVVGINTFVVRESLFGVPLEGFGFAVSARTVSDVLPSLKIGTIKATPTPTPTATPAPTPTLTPTLTPTPTPTSGWQQAGVRRFGPEDGVLQHDTDQFIEEFNSGVLLSDFVAMAVFDNPEGGENWDYGFVFRQSKEDRLSILIVSGNGKWGHYRREGQQGVDVELDSGRIQSLKTGSGDANEIQLVAAGQVGLFFLNGEFISGLTLSQGSEAGDVSVITGYYRGHETLGRSTVFRGFRVNETKWAGTKDGELPHKDDGEIRGHAMGIDVKDFLAHASFVNPYSQTVGPWSHGILFRHSGNEQFQGVVINSDGTWLHFVRDGSDSPSYEVSGAAPLNLGPGDLNRIAIAAVGGAGLLSINGEFVGRLDIGPSPESGDIWVATGFYEGAEFHGYSTKFEDFEGGKFMRLSTFMGILMVLLTVSLAAMGCSDSSELRRSDPARSSAPTVDVNLATPGEVHRIPIEGIEVGADEGDRIPAFNLGLADGTTISSAQLIDDGRPTFLFFFATT</sequence>
<name>A0AA35W8S8_GEOBA</name>
<evidence type="ECO:0000256" key="1">
    <source>
        <dbReference type="ARBA" id="ARBA00010541"/>
    </source>
</evidence>
<dbReference type="Proteomes" id="UP001174909">
    <property type="component" value="Unassembled WGS sequence"/>
</dbReference>
<dbReference type="GO" id="GO:0006508">
    <property type="term" value="P:proteolysis"/>
    <property type="evidence" value="ECO:0007669"/>
    <property type="project" value="UniProtKB-KW"/>
</dbReference>
<evidence type="ECO:0000256" key="4">
    <source>
        <dbReference type="SAM" id="MobiDB-lite"/>
    </source>
</evidence>
<keyword evidence="2 6" id="KW-0645">Protease</keyword>
<dbReference type="AlphaFoldDB" id="A0AA35W8S8"/>
<feature type="region of interest" description="Disordered" evidence="4">
    <location>
        <begin position="299"/>
        <end position="328"/>
    </location>
</feature>
<dbReference type="InterPro" id="IPR051201">
    <property type="entry name" value="Chloro_Bact_Ser_Proteases"/>
</dbReference>
<proteinExistence type="inferred from homology"/>
<feature type="compositionally biased region" description="Pro residues" evidence="4">
    <location>
        <begin position="301"/>
        <end position="323"/>
    </location>
</feature>
<dbReference type="InterPro" id="IPR009003">
    <property type="entry name" value="Peptidase_S1_PA"/>
</dbReference>
<keyword evidence="7" id="KW-1185">Reference proteome</keyword>
<evidence type="ECO:0000256" key="2">
    <source>
        <dbReference type="ARBA" id="ARBA00022670"/>
    </source>
</evidence>
<feature type="compositionally biased region" description="Pro residues" evidence="4">
    <location>
        <begin position="47"/>
        <end position="74"/>
    </location>
</feature>
<dbReference type="PANTHER" id="PTHR43343:SF3">
    <property type="entry name" value="PROTEASE DO-LIKE 8, CHLOROPLASTIC"/>
    <property type="match status" value="1"/>
</dbReference>
<dbReference type="PRINTS" id="PR00834">
    <property type="entry name" value="PROTEASES2C"/>
</dbReference>
<keyword evidence="3" id="KW-0378">Hydrolase</keyword>
<feature type="region of interest" description="Disordered" evidence="4">
    <location>
        <begin position="46"/>
        <end position="83"/>
    </location>
</feature>
<evidence type="ECO:0000256" key="5">
    <source>
        <dbReference type="SAM" id="Phobius"/>
    </source>
</evidence>
<dbReference type="SUPFAM" id="SSF50494">
    <property type="entry name" value="Trypsin-like serine proteases"/>
    <property type="match status" value="1"/>
</dbReference>
<gene>
    <name evidence="6" type="ORF">GBAR_LOCUS7931</name>
</gene>
<dbReference type="PANTHER" id="PTHR43343">
    <property type="entry name" value="PEPTIDASE S12"/>
    <property type="match status" value="1"/>
</dbReference>
<accession>A0AA35W8S8</accession>
<dbReference type="InterPro" id="IPR001940">
    <property type="entry name" value="Peptidase_S1C"/>
</dbReference>
<dbReference type="Gene3D" id="2.40.10.120">
    <property type="match status" value="1"/>
</dbReference>